<dbReference type="NCBIfam" id="TIGR00732">
    <property type="entry name" value="dprA"/>
    <property type="match status" value="1"/>
</dbReference>
<feature type="domain" description="Smf/DprA SLOG" evidence="2">
    <location>
        <begin position="79"/>
        <end position="288"/>
    </location>
</feature>
<evidence type="ECO:0000313" key="3">
    <source>
        <dbReference type="EMBL" id="MDC3416407.1"/>
    </source>
</evidence>
<gene>
    <name evidence="3" type="primary">dprA</name>
    <name evidence="3" type="ORF">NC799_05710</name>
</gene>
<sequence>MNNKRSRLICLHQSRAMTRPVLRKMLKSDPSLIQFFSYLPQDFIHYFGMKVERANQLYKDLHDPEAWTTIYNDSNHYTIITIDDPFYPLPLRAIQDPPIVLYAKGNLQLLSLFPSLSVVGTRYPSKEAKAKINYIIGPLIDQGWTIVSGMAKGIDGLAHELAIVKHGYTIAVLGGGFDYVYPSEHKKLFESLTQTQLVLTEYPPSVRPIRYHFPERNRIISGLSFGTIVIEAKAKSGSLITVEQALDQGREVYAVPGSPLSTHVSGCHKMIQDGAKLVQNTHDISEDWEAGKEKWCRFLADFDIFS</sequence>
<dbReference type="PANTHER" id="PTHR43022">
    <property type="entry name" value="PROTEIN SMF"/>
    <property type="match status" value="1"/>
</dbReference>
<name>A0A9X4AE60_9BACI</name>
<dbReference type="InterPro" id="IPR003488">
    <property type="entry name" value="DprA"/>
</dbReference>
<accession>A0A9X4AE60</accession>
<protein>
    <submittedName>
        <fullName evidence="3">DNA-processing protein DprA</fullName>
    </submittedName>
</protein>
<dbReference type="GO" id="GO:0009294">
    <property type="term" value="P:DNA-mediated transformation"/>
    <property type="evidence" value="ECO:0007669"/>
    <property type="project" value="InterPro"/>
</dbReference>
<dbReference type="AlphaFoldDB" id="A0A9X4AE60"/>
<comment type="similarity">
    <text evidence="1">Belongs to the DprA/Smf family.</text>
</comment>
<comment type="caution">
    <text evidence="3">The sequence shown here is derived from an EMBL/GenBank/DDBJ whole genome shotgun (WGS) entry which is preliminary data.</text>
</comment>
<reference evidence="3" key="1">
    <citation type="submission" date="2022-06" db="EMBL/GenBank/DDBJ databases">
        <title>Aquibacillus sp. a new bacterium isolated from soil saline samples.</title>
        <authorList>
            <person name="Galisteo C."/>
            <person name="De La Haba R."/>
            <person name="Sanchez-Porro C."/>
            <person name="Ventosa A."/>
        </authorList>
    </citation>
    <scope>NUCLEOTIDE SEQUENCE</scope>
    <source>
        <strain evidence="3">3ASR75-54</strain>
    </source>
</reference>
<dbReference type="PANTHER" id="PTHR43022:SF1">
    <property type="entry name" value="PROTEIN SMF"/>
    <property type="match status" value="1"/>
</dbReference>
<proteinExistence type="inferred from homology"/>
<evidence type="ECO:0000313" key="4">
    <source>
        <dbReference type="Proteomes" id="UP001145069"/>
    </source>
</evidence>
<dbReference type="Proteomes" id="UP001145069">
    <property type="component" value="Unassembled WGS sequence"/>
</dbReference>
<dbReference type="InterPro" id="IPR057666">
    <property type="entry name" value="DrpA_SLOG"/>
</dbReference>
<keyword evidence="4" id="KW-1185">Reference proteome</keyword>
<dbReference type="EMBL" id="JAMQKC010000003">
    <property type="protein sequence ID" value="MDC3416407.1"/>
    <property type="molecule type" value="Genomic_DNA"/>
</dbReference>
<dbReference type="RefSeq" id="WP_272445411.1">
    <property type="nucleotide sequence ID" value="NZ_JAMQKC010000003.1"/>
</dbReference>
<evidence type="ECO:0000259" key="2">
    <source>
        <dbReference type="Pfam" id="PF02481"/>
    </source>
</evidence>
<organism evidence="3 4">
    <name type="scientific">Aquibacillus salsiterrae</name>
    <dbReference type="NCBI Taxonomy" id="2950439"/>
    <lineage>
        <taxon>Bacteria</taxon>
        <taxon>Bacillati</taxon>
        <taxon>Bacillota</taxon>
        <taxon>Bacilli</taxon>
        <taxon>Bacillales</taxon>
        <taxon>Bacillaceae</taxon>
        <taxon>Aquibacillus</taxon>
    </lineage>
</organism>
<dbReference type="Pfam" id="PF02481">
    <property type="entry name" value="DNA_processg_A"/>
    <property type="match status" value="1"/>
</dbReference>
<dbReference type="Gene3D" id="3.40.50.450">
    <property type="match status" value="1"/>
</dbReference>
<dbReference type="SUPFAM" id="SSF102405">
    <property type="entry name" value="MCP/YpsA-like"/>
    <property type="match status" value="1"/>
</dbReference>
<evidence type="ECO:0000256" key="1">
    <source>
        <dbReference type="ARBA" id="ARBA00006525"/>
    </source>
</evidence>